<keyword evidence="1" id="KW-0418">Kinase</keyword>
<dbReference type="RefSeq" id="WP_207988359.1">
    <property type="nucleotide sequence ID" value="NZ_CP071794.1"/>
</dbReference>
<dbReference type="EMBL" id="CP071794">
    <property type="protein sequence ID" value="QTD56539.1"/>
    <property type="molecule type" value="Genomic_DNA"/>
</dbReference>
<organism evidence="1 2">
    <name type="scientific">Parasphingorhabdus cellanae</name>
    <dbReference type="NCBI Taxonomy" id="2806553"/>
    <lineage>
        <taxon>Bacteria</taxon>
        <taxon>Pseudomonadati</taxon>
        <taxon>Pseudomonadota</taxon>
        <taxon>Alphaproteobacteria</taxon>
        <taxon>Sphingomonadales</taxon>
        <taxon>Sphingomonadaceae</taxon>
        <taxon>Parasphingorhabdus</taxon>
    </lineage>
</organism>
<proteinExistence type="predicted"/>
<dbReference type="InterPro" id="IPR027417">
    <property type="entry name" value="P-loop_NTPase"/>
</dbReference>
<keyword evidence="1" id="KW-0808">Transferase</keyword>
<sequence length="289" mass="32042">MAGLHHLYLTVGPARFRVASTWRQPLDQLAALYKDYPASSDGYADFTVRLEPEKPWRRYIRPSVNISGDYWLPDAAPLPLSQSLLAAEMGMNLQMALGWRRHLLLHASSVEKDGKALLMTGLSGSGKSTLSAMLAEKGWRFMGDEFALLNPDTDMAHSFPRLISLKNEAIAAMQSIVSEGRFGPLMRGTPKGDIRHIVPPLEAVRKMADTAKPALLLFPRFGYDPALRDMGKSEIFVRLTQASTNYVALGESGFRALTKFVDTVPTKAMDYQSGEQAEELIDSLWSQLP</sequence>
<evidence type="ECO:0000313" key="2">
    <source>
        <dbReference type="Proteomes" id="UP000663923"/>
    </source>
</evidence>
<dbReference type="NCBIfam" id="TIGR04352">
    <property type="entry name" value="HprK_rel_A"/>
    <property type="match status" value="1"/>
</dbReference>
<evidence type="ECO:0000313" key="1">
    <source>
        <dbReference type="EMBL" id="QTD56539.1"/>
    </source>
</evidence>
<keyword evidence="2" id="KW-1185">Reference proteome</keyword>
<dbReference type="GO" id="GO:0016301">
    <property type="term" value="F:kinase activity"/>
    <property type="evidence" value="ECO:0007669"/>
    <property type="project" value="UniProtKB-KW"/>
</dbReference>
<name>A0ABX7T4L7_9SPHN</name>
<protein>
    <submittedName>
        <fullName evidence="1">HprK-related kinase A</fullName>
    </submittedName>
</protein>
<gene>
    <name evidence="1" type="ORF">J4G78_02790</name>
</gene>
<reference evidence="1 2" key="1">
    <citation type="submission" date="2021-03" db="EMBL/GenBank/DDBJ databases">
        <title>Complete genome of Parasphingorhabdus_sp.JHSY0214.</title>
        <authorList>
            <person name="Yoo J.H."/>
            <person name="Bae J.W."/>
        </authorList>
    </citation>
    <scope>NUCLEOTIDE SEQUENCE [LARGE SCALE GENOMIC DNA]</scope>
    <source>
        <strain evidence="1 2">JHSY0214</strain>
    </source>
</reference>
<dbReference type="SUPFAM" id="SSF53795">
    <property type="entry name" value="PEP carboxykinase-like"/>
    <property type="match status" value="1"/>
</dbReference>
<dbReference type="Proteomes" id="UP000663923">
    <property type="component" value="Chromosome"/>
</dbReference>
<dbReference type="InterPro" id="IPR027600">
    <property type="entry name" value="HprK-rel_A"/>
</dbReference>
<dbReference type="Gene3D" id="3.40.50.300">
    <property type="entry name" value="P-loop containing nucleotide triphosphate hydrolases"/>
    <property type="match status" value="1"/>
</dbReference>
<accession>A0ABX7T4L7</accession>